<dbReference type="AlphaFoldDB" id="A0A2S5KVC4"/>
<comment type="caution">
    <text evidence="2">The sequence shown here is derived from an EMBL/GenBank/DDBJ whole genome shotgun (WGS) entry which is preliminary data.</text>
</comment>
<reference evidence="2 3" key="1">
    <citation type="submission" date="2018-02" db="EMBL/GenBank/DDBJ databases">
        <title>novel marine gammaproteobacteria from coastal saline agro ecosystem.</title>
        <authorList>
            <person name="Krishnan R."/>
            <person name="Ramesh Kumar N."/>
        </authorList>
    </citation>
    <scope>NUCLEOTIDE SEQUENCE [LARGE SCALE GENOMIC DNA]</scope>
    <source>
        <strain evidence="2 3">228</strain>
    </source>
</reference>
<keyword evidence="1" id="KW-0472">Membrane</keyword>
<evidence type="ECO:0000313" key="3">
    <source>
        <dbReference type="Proteomes" id="UP000238196"/>
    </source>
</evidence>
<evidence type="ECO:0000313" key="2">
    <source>
        <dbReference type="EMBL" id="PPC78668.1"/>
    </source>
</evidence>
<dbReference type="OrthoDB" id="6386446at2"/>
<dbReference type="Proteomes" id="UP000238196">
    <property type="component" value="Unassembled WGS sequence"/>
</dbReference>
<protein>
    <submittedName>
        <fullName evidence="2">Uncharacterized protein</fullName>
    </submittedName>
</protein>
<name>A0A2S5KVC4_9PROT</name>
<feature type="transmembrane region" description="Helical" evidence="1">
    <location>
        <begin position="14"/>
        <end position="35"/>
    </location>
</feature>
<feature type="transmembrane region" description="Helical" evidence="1">
    <location>
        <begin position="94"/>
        <end position="117"/>
    </location>
</feature>
<keyword evidence="1" id="KW-0812">Transmembrane</keyword>
<keyword evidence="1" id="KW-1133">Transmembrane helix</keyword>
<sequence>MTETDAWGYWDKQIIFAAFYVAISAMLAWLTFARLSIARIAKKMNAAGLPPLDWGPNGNRVPEYAREILKTKKGFNTPVQLRSPVLRFATPKDWYLALWLLVSLYGSMALVPLALLLC</sequence>
<gene>
    <name evidence="2" type="ORF">C4K68_03955</name>
</gene>
<dbReference type="EMBL" id="PRLP01000012">
    <property type="protein sequence ID" value="PPC78668.1"/>
    <property type="molecule type" value="Genomic_DNA"/>
</dbReference>
<evidence type="ECO:0000256" key="1">
    <source>
        <dbReference type="SAM" id="Phobius"/>
    </source>
</evidence>
<organism evidence="2 3">
    <name type="scientific">Proteobacteria bacterium 228</name>
    <dbReference type="NCBI Taxonomy" id="2083153"/>
    <lineage>
        <taxon>Bacteria</taxon>
        <taxon>Pseudomonadati</taxon>
        <taxon>Pseudomonadota</taxon>
    </lineage>
</organism>
<accession>A0A2S5KVC4</accession>
<proteinExistence type="predicted"/>